<reference evidence="15" key="1">
    <citation type="journal article" date="2023" name="Mol. Biol. Evol.">
        <title>Third-Generation Sequencing Reveals the Adaptive Role of the Epigenome in Three Deep-Sea Polychaetes.</title>
        <authorList>
            <person name="Perez M."/>
            <person name="Aroh O."/>
            <person name="Sun Y."/>
            <person name="Lan Y."/>
            <person name="Juniper S.K."/>
            <person name="Young C.R."/>
            <person name="Angers B."/>
            <person name="Qian P.Y."/>
        </authorList>
    </citation>
    <scope>NUCLEOTIDE SEQUENCE</scope>
    <source>
        <strain evidence="15">P08H-3</strain>
    </source>
</reference>
<dbReference type="Gene3D" id="3.40.850.10">
    <property type="entry name" value="Kinesin motor domain"/>
    <property type="match status" value="2"/>
</dbReference>
<feature type="domain" description="Phorbol-ester/DAG-type" evidence="12">
    <location>
        <begin position="1647"/>
        <end position="1696"/>
    </location>
</feature>
<dbReference type="PROSITE" id="PS50238">
    <property type="entry name" value="RHOGAP"/>
    <property type="match status" value="1"/>
</dbReference>
<evidence type="ECO:0000313" key="16">
    <source>
        <dbReference type="Proteomes" id="UP001208570"/>
    </source>
</evidence>
<feature type="compositionally biased region" description="Basic and acidic residues" evidence="11">
    <location>
        <begin position="1438"/>
        <end position="1449"/>
    </location>
</feature>
<dbReference type="Pfam" id="PF00620">
    <property type="entry name" value="RhoGAP"/>
    <property type="match status" value="1"/>
</dbReference>
<feature type="region of interest" description="Disordered" evidence="11">
    <location>
        <begin position="1410"/>
        <end position="1480"/>
    </location>
</feature>
<keyword evidence="7" id="KW-0175">Coiled coil</keyword>
<name>A0AAD9N9L0_9ANNE</name>
<dbReference type="SMART" id="SM00324">
    <property type="entry name" value="RhoGAP"/>
    <property type="match status" value="1"/>
</dbReference>
<dbReference type="InterPro" id="IPR008936">
    <property type="entry name" value="Rho_GTPase_activation_prot"/>
</dbReference>
<dbReference type="PRINTS" id="PR00193">
    <property type="entry name" value="MYOSINHEAVY"/>
</dbReference>
<dbReference type="PROSITE" id="PS51456">
    <property type="entry name" value="MYOSIN_MOTOR"/>
    <property type="match status" value="1"/>
</dbReference>
<evidence type="ECO:0000259" key="12">
    <source>
        <dbReference type="PROSITE" id="PS50081"/>
    </source>
</evidence>
<dbReference type="CDD" id="cd20818">
    <property type="entry name" value="C1_Myosin-IX"/>
    <property type="match status" value="1"/>
</dbReference>
<dbReference type="Gene3D" id="3.30.60.20">
    <property type="match status" value="1"/>
</dbReference>
<dbReference type="FunFam" id="3.40.850.10:FF:000008">
    <property type="entry name" value="Putative unconventional myosin-IXa"/>
    <property type="match status" value="1"/>
</dbReference>
<dbReference type="SMART" id="SM00109">
    <property type="entry name" value="C1"/>
    <property type="match status" value="1"/>
</dbReference>
<dbReference type="GO" id="GO:0005884">
    <property type="term" value="C:actin filament"/>
    <property type="evidence" value="ECO:0007669"/>
    <property type="project" value="TreeGrafter"/>
</dbReference>
<evidence type="ECO:0000256" key="3">
    <source>
        <dbReference type="ARBA" id="ARBA00022723"/>
    </source>
</evidence>
<comment type="caution">
    <text evidence="10">Lacks conserved residue(s) required for the propagation of feature annotation.</text>
</comment>
<evidence type="ECO:0000256" key="6">
    <source>
        <dbReference type="ARBA" id="ARBA00022840"/>
    </source>
</evidence>
<dbReference type="PROSITE" id="PS00479">
    <property type="entry name" value="ZF_DAG_PE_1"/>
    <property type="match status" value="1"/>
</dbReference>
<evidence type="ECO:0000256" key="11">
    <source>
        <dbReference type="SAM" id="MobiDB-lite"/>
    </source>
</evidence>
<comment type="subcellular location">
    <subcellularLocation>
        <location evidence="1">Cytoplasm</location>
    </subcellularLocation>
</comment>
<dbReference type="PROSITE" id="PS50081">
    <property type="entry name" value="ZF_DAG_PE_2"/>
    <property type="match status" value="1"/>
</dbReference>
<evidence type="ECO:0000256" key="7">
    <source>
        <dbReference type="ARBA" id="ARBA00023054"/>
    </source>
</evidence>
<organism evidence="15 16">
    <name type="scientific">Paralvinella palmiformis</name>
    <dbReference type="NCBI Taxonomy" id="53620"/>
    <lineage>
        <taxon>Eukaryota</taxon>
        <taxon>Metazoa</taxon>
        <taxon>Spiralia</taxon>
        <taxon>Lophotrochozoa</taxon>
        <taxon>Annelida</taxon>
        <taxon>Polychaeta</taxon>
        <taxon>Sedentaria</taxon>
        <taxon>Canalipalpata</taxon>
        <taxon>Terebellida</taxon>
        <taxon>Terebelliformia</taxon>
        <taxon>Alvinellidae</taxon>
        <taxon>Paralvinella</taxon>
    </lineage>
</organism>
<feature type="domain" description="Myosin motor" evidence="14">
    <location>
        <begin position="1"/>
        <end position="852"/>
    </location>
</feature>
<dbReference type="SUPFAM" id="SSF57889">
    <property type="entry name" value="Cysteine-rich domain"/>
    <property type="match status" value="1"/>
</dbReference>
<comment type="caution">
    <text evidence="15">The sequence shown here is derived from an EMBL/GenBank/DDBJ whole genome shotgun (WGS) entry which is preliminary data.</text>
</comment>
<dbReference type="InterPro" id="IPR046349">
    <property type="entry name" value="C1-like_sf"/>
</dbReference>
<feature type="compositionally biased region" description="Basic residues" evidence="11">
    <location>
        <begin position="1460"/>
        <end position="1476"/>
    </location>
</feature>
<dbReference type="Proteomes" id="UP001208570">
    <property type="component" value="Unassembled WGS sequence"/>
</dbReference>
<protein>
    <recommendedName>
        <fullName evidence="17">Unconventional myosin-IXa</fullName>
    </recommendedName>
</protein>
<dbReference type="GO" id="GO:0005096">
    <property type="term" value="F:GTPase activator activity"/>
    <property type="evidence" value="ECO:0007669"/>
    <property type="project" value="InterPro"/>
</dbReference>
<evidence type="ECO:0000313" key="15">
    <source>
        <dbReference type="EMBL" id="KAK2161935.1"/>
    </source>
</evidence>
<dbReference type="Pfam" id="PF00063">
    <property type="entry name" value="Myosin_head"/>
    <property type="match status" value="2"/>
</dbReference>
<evidence type="ECO:0000256" key="9">
    <source>
        <dbReference type="ARBA" id="ARBA00023175"/>
    </source>
</evidence>
<feature type="region of interest" description="Disordered" evidence="11">
    <location>
        <begin position="526"/>
        <end position="549"/>
    </location>
</feature>
<dbReference type="Gene3D" id="1.20.58.530">
    <property type="match status" value="1"/>
</dbReference>
<feature type="domain" description="Rho-GAP" evidence="13">
    <location>
        <begin position="1713"/>
        <end position="1901"/>
    </location>
</feature>
<dbReference type="SUPFAM" id="SSF48350">
    <property type="entry name" value="GTPase activation domain, GAP"/>
    <property type="match status" value="1"/>
</dbReference>
<feature type="region of interest" description="Disordered" evidence="11">
    <location>
        <begin position="2013"/>
        <end position="2074"/>
    </location>
</feature>
<comment type="similarity">
    <text evidence="10">Belongs to the TRAFAC class myosin-kinesin ATPase superfamily. Myosin family.</text>
</comment>
<evidence type="ECO:0008006" key="17">
    <source>
        <dbReference type="Google" id="ProtNLM"/>
    </source>
</evidence>
<dbReference type="GO" id="GO:0000146">
    <property type="term" value="F:microfilament motor activity"/>
    <property type="evidence" value="ECO:0007669"/>
    <property type="project" value="InterPro"/>
</dbReference>
<evidence type="ECO:0000256" key="10">
    <source>
        <dbReference type="PROSITE-ProRule" id="PRU00782"/>
    </source>
</evidence>
<accession>A0AAD9N9L0</accession>
<evidence type="ECO:0000259" key="13">
    <source>
        <dbReference type="PROSITE" id="PS50238"/>
    </source>
</evidence>
<keyword evidence="4" id="KW-0547">Nucleotide-binding</keyword>
<dbReference type="GO" id="GO:0035556">
    <property type="term" value="P:intracellular signal transduction"/>
    <property type="evidence" value="ECO:0007669"/>
    <property type="project" value="InterPro"/>
</dbReference>
<evidence type="ECO:0000256" key="4">
    <source>
        <dbReference type="ARBA" id="ARBA00022741"/>
    </source>
</evidence>
<dbReference type="EMBL" id="JAODUP010000107">
    <property type="protein sequence ID" value="KAK2161935.1"/>
    <property type="molecule type" value="Genomic_DNA"/>
</dbReference>
<dbReference type="InterPro" id="IPR046987">
    <property type="entry name" value="Myo9"/>
</dbReference>
<dbReference type="GO" id="GO:0046872">
    <property type="term" value="F:metal ion binding"/>
    <property type="evidence" value="ECO:0007669"/>
    <property type="project" value="UniProtKB-KW"/>
</dbReference>
<dbReference type="InterPro" id="IPR001609">
    <property type="entry name" value="Myosin_head_motor_dom-like"/>
</dbReference>
<dbReference type="SMART" id="SM00242">
    <property type="entry name" value="MYSc"/>
    <property type="match status" value="1"/>
</dbReference>
<feature type="region of interest" description="Actin-binding" evidence="10">
    <location>
        <begin position="732"/>
        <end position="754"/>
    </location>
</feature>
<dbReference type="PANTHER" id="PTHR46184:SF5">
    <property type="entry name" value="UNCONVENTIONAL MYOSIN-IXA-LIKE"/>
    <property type="match status" value="1"/>
</dbReference>
<dbReference type="FunFam" id="1.20.58.530:FF:000005">
    <property type="entry name" value="unconventional myosin-IXa isoform X1"/>
    <property type="match status" value="1"/>
</dbReference>
<dbReference type="GO" id="GO:0005737">
    <property type="term" value="C:cytoplasm"/>
    <property type="evidence" value="ECO:0007669"/>
    <property type="project" value="UniProtKB-SubCell"/>
</dbReference>
<keyword evidence="3" id="KW-0479">Metal-binding</keyword>
<keyword evidence="8 10" id="KW-0518">Myosin</keyword>
<keyword evidence="10" id="KW-0009">Actin-binding</keyword>
<keyword evidence="16" id="KW-1185">Reference proteome</keyword>
<sequence length="2074" mass="234238">MVTGSHDRLTGIAPIISVSQLTSDIDVGETLIQVEFISRTSIMTPPPLDKKSILQVTFERQVSRVTFANHQGWPIGLSGVLLPVYLLWSAVSGRNAPHAFGNAKTVHNNNSSRFGKFIQVFYKENGLIHGAVVEKYLLEKSRIVSQSKGERNYHVFYYLLSGGGEFERETLGLHEPQDYFYLNQSECYTLETLDGECVNEASELTTLIESMDMVGFSTDIQRRIFSVLAAVLHLGNVSFKKKTDHAHHEAVQVQNIDLVNLISGLLKVKETTMLEALTKKKTMAGGETVVMNYKMADAIATRDAMAKCLYGALFDWIVLQINHAILVKRDYREHQGNSIGVLDIFGFEDFEKNSFEQFCINYANEHLHHYFNQHIFKFEQEEYIREGIQWKNIEFMDNSGCLDLFSSRPRGLLCLLDEECNFPGATNETLLNKFHTQHATNSYYEVPQMRESAFIINHYAGRVKYHIKDFREKNSDLMRNDVVLLLKNSNLAFVRELVGNDPVAVMHWAIMRAFFRAYSAFKNAGKQHRKNAGGNDKESPAKMSRMGSVKKLKERWDQNLPEEITNAGELNFWQRPLNRKAALSSQSYLDLVRHDQKMHPVVKGTRSAPCTPVMAPSKVESMLIGLDQKQVGQNESTMNAGAVRSANNHLVCDPDDHELEYGMPLTDDRVVLNNKASIHLMKNRSFRPRARTARLRDLKLMKTLAGKRVVGPRSSKGKNKPPSVSAQFNYSLQQLMETLGQSNPFFIRCIKSNTDKAPCVFDDEIVLRQLRYTGMLATVKIRQSGYNYRLTTQEFLHQYKVLLPQGLHSSKQDIHDFLLQCDQNQENFQIGNTKFVFCAILSVLDSRDSLPHYFSAFVLLVLCAQIPRTAPRPSFANDVCHRYDTEYVPKVQAKKGFPAEEGGSISLAKTYQGLLGKKTEHFHSTVGSVALPSEGLLRELKSSADLATAKTGASLTVPKELPHVTHSPEERTPLAKFRQISGLDIRDSAQQICDNKERSEGLKRPSEKLKCDITDVTDAQRRVKSHSESDGDTRSELALKMGAPKIVSYDVGADETRMTKLRSRRHSEQKLADYKTSDERFRAECHDLYSSASDEGILSKELSSEEYLADRTDADVAKGLESEGSSGILEDSETEAVSFPGQYENAKSRESSISSLPTLASVSPFVNASPSITSTPDGKADKVPSVPFEDIVDFQFPSCLRRSVSHQSPDKPRAHSVAVLQTTAQQPGPRDLELRVGPVTKAVSEEFLQTYESSMYKVTSLTSPHLTAPLAKPETFSEFEDSLLVDSPSLKKKQPSLSSLMTSDAGSLSSQSGIVNKSPFHKARRQLKQFVTAAQIEVKSAQRELALVLNEFPSLSLQRSSEGFGIQRHPSTLSSSSLSPLQCERAVLFGTHRTNELFGQSRLSIKNVLRQSGKKKKDDMAYDSDDSQIEDSQSIQSEKSDAFKQKESCADEEDGGSSKPKLRRRNSKKKRSHKEKAKIMKISSESVQTTAVGSWSVSGTSEWQYPTDKLVNSWIELRQLEDFVRCKLVRLEKGEKKETIFDQVFNGALKEFQHNLLTQVSVTQQHTISLSYRDLMISFEEILKAHTKTEKTKEEFPITLGINAFRGFLNEFNKRKENRELPDIKYKKERKKREKVKDKEIFVEHNGHRYEQAQFSIHTYCELCSSRIWLLEKAFVCRVCRYTVHKKCYSKSSMKCSWYRATAHTRDDRVFGIPLPALLSPGEAIPRILDRLFKTIEMNWIYTEGLYRKGGAAAKIRDLIRDLNTDPNSVDLGEYHVHVLTSVIKRFLQEMPEPLFTFDYYDDVILATEITNERERVTGLYSIINKLPQSHHDLLERLMFHLAKVALNEEYNKMSSNALAIIFAPTILKTDRPQTAQDSLNVVSKQSLCVQTVIEEQMHKLHHLLEDINTLDTVTATATSRLMEVRASLQAYDKTPPEAVSRPVAIDERDEEQILSEQIALLQHRRETLTNQMTTLDSQWSSSEEDLLSTPQKDVPYDSYTTCFQYPGSSVEEASQVSKQNQSLPYRQPCTPHKVKPPSGFLTSASDDDSDGEVPKRPALAPPQLSAVGSEIIV</sequence>
<dbReference type="PANTHER" id="PTHR46184">
    <property type="entry name" value="UNCONVENTIONAL MYOSIN-IXB-LIKE PROTEIN"/>
    <property type="match status" value="1"/>
</dbReference>
<dbReference type="Gene3D" id="1.20.120.720">
    <property type="entry name" value="Myosin VI head, motor domain, U50 subdomain"/>
    <property type="match status" value="1"/>
</dbReference>
<keyword evidence="2" id="KW-0963">Cytoplasm</keyword>
<keyword evidence="6" id="KW-0067">ATP-binding</keyword>
<evidence type="ECO:0000256" key="1">
    <source>
        <dbReference type="ARBA" id="ARBA00004496"/>
    </source>
</evidence>
<dbReference type="InterPro" id="IPR000198">
    <property type="entry name" value="RhoGAP_dom"/>
</dbReference>
<dbReference type="InterPro" id="IPR036961">
    <property type="entry name" value="Kinesin_motor_dom_sf"/>
</dbReference>
<feature type="compositionally biased region" description="Polar residues" evidence="11">
    <location>
        <begin position="2013"/>
        <end position="2025"/>
    </location>
</feature>
<evidence type="ECO:0000256" key="2">
    <source>
        <dbReference type="ARBA" id="ARBA00022490"/>
    </source>
</evidence>
<evidence type="ECO:0000256" key="5">
    <source>
        <dbReference type="ARBA" id="ARBA00022833"/>
    </source>
</evidence>
<dbReference type="GO" id="GO:0016459">
    <property type="term" value="C:myosin complex"/>
    <property type="evidence" value="ECO:0007669"/>
    <property type="project" value="UniProtKB-KW"/>
</dbReference>
<dbReference type="Gene3D" id="1.10.555.10">
    <property type="entry name" value="Rho GTPase activation protein"/>
    <property type="match status" value="1"/>
</dbReference>
<dbReference type="InterPro" id="IPR002219">
    <property type="entry name" value="PKC_DAG/PE"/>
</dbReference>
<dbReference type="InterPro" id="IPR027417">
    <property type="entry name" value="P-loop_NTPase"/>
</dbReference>
<dbReference type="GO" id="GO:0051015">
    <property type="term" value="F:actin filament binding"/>
    <property type="evidence" value="ECO:0007669"/>
    <property type="project" value="TreeGrafter"/>
</dbReference>
<keyword evidence="5" id="KW-0862">Zinc</keyword>
<proteinExistence type="inferred from homology"/>
<dbReference type="Pfam" id="PF00130">
    <property type="entry name" value="C1_1"/>
    <property type="match status" value="1"/>
</dbReference>
<dbReference type="SUPFAM" id="SSF52540">
    <property type="entry name" value="P-loop containing nucleoside triphosphate hydrolases"/>
    <property type="match status" value="1"/>
</dbReference>
<dbReference type="Gene3D" id="6.20.240.20">
    <property type="match status" value="1"/>
</dbReference>
<dbReference type="GO" id="GO:0005524">
    <property type="term" value="F:ATP binding"/>
    <property type="evidence" value="ECO:0007669"/>
    <property type="project" value="UniProtKB-KW"/>
</dbReference>
<evidence type="ECO:0000256" key="8">
    <source>
        <dbReference type="ARBA" id="ARBA00023123"/>
    </source>
</evidence>
<keyword evidence="9" id="KW-0505">Motor protein</keyword>
<evidence type="ECO:0000259" key="14">
    <source>
        <dbReference type="PROSITE" id="PS51456"/>
    </source>
</evidence>
<gene>
    <name evidence="15" type="ORF">LSH36_107g02020</name>
</gene>